<sequence>MSEKPSQLQTLGILTLISGILNCLIGVSWAFTIIWLLPAAFSIVLGILEIIYATKLMADPVRTDRIAKHIAIMQIVNIINGAILAVVVGILALVWTNEPKVKEYFAARSGRW</sequence>
<dbReference type="Proteomes" id="UP000885672">
    <property type="component" value="Unassembled WGS sequence"/>
</dbReference>
<feature type="transmembrane region" description="Helical" evidence="1">
    <location>
        <begin position="12"/>
        <end position="31"/>
    </location>
</feature>
<dbReference type="AlphaFoldDB" id="A0A7V0T591"/>
<keyword evidence="1" id="KW-1133">Transmembrane helix</keyword>
<dbReference type="EMBL" id="DSBX01000148">
    <property type="protein sequence ID" value="HDQ99417.1"/>
    <property type="molecule type" value="Genomic_DNA"/>
</dbReference>
<feature type="transmembrane region" description="Helical" evidence="1">
    <location>
        <begin position="70"/>
        <end position="95"/>
    </location>
</feature>
<accession>A0A7V0T591</accession>
<name>A0A7V0T591_UNCW3</name>
<proteinExistence type="predicted"/>
<comment type="caution">
    <text evidence="2">The sequence shown here is derived from an EMBL/GenBank/DDBJ whole genome shotgun (WGS) entry which is preliminary data.</text>
</comment>
<keyword evidence="1" id="KW-0472">Membrane</keyword>
<gene>
    <name evidence="2" type="ORF">ENN51_03930</name>
</gene>
<feature type="transmembrane region" description="Helical" evidence="1">
    <location>
        <begin position="37"/>
        <end position="58"/>
    </location>
</feature>
<evidence type="ECO:0000313" key="2">
    <source>
        <dbReference type="EMBL" id="HDQ99417.1"/>
    </source>
</evidence>
<protein>
    <submittedName>
        <fullName evidence="2">Uncharacterized protein</fullName>
    </submittedName>
</protein>
<evidence type="ECO:0000256" key="1">
    <source>
        <dbReference type="SAM" id="Phobius"/>
    </source>
</evidence>
<keyword evidence="1" id="KW-0812">Transmembrane</keyword>
<organism evidence="2">
    <name type="scientific">candidate division WOR-3 bacterium</name>
    <dbReference type="NCBI Taxonomy" id="2052148"/>
    <lineage>
        <taxon>Bacteria</taxon>
        <taxon>Bacteria division WOR-3</taxon>
    </lineage>
</organism>
<reference evidence="2" key="1">
    <citation type="journal article" date="2020" name="mSystems">
        <title>Genome- and Community-Level Interaction Insights into Carbon Utilization and Element Cycling Functions of Hydrothermarchaeota in Hydrothermal Sediment.</title>
        <authorList>
            <person name="Zhou Z."/>
            <person name="Liu Y."/>
            <person name="Xu W."/>
            <person name="Pan J."/>
            <person name="Luo Z.H."/>
            <person name="Li M."/>
        </authorList>
    </citation>
    <scope>NUCLEOTIDE SEQUENCE [LARGE SCALE GENOMIC DNA]</scope>
    <source>
        <strain evidence="2">SpSt-1182</strain>
    </source>
</reference>